<dbReference type="GO" id="GO:0050830">
    <property type="term" value="P:defense response to Gram-positive bacterium"/>
    <property type="evidence" value="ECO:0007669"/>
    <property type="project" value="TreeGrafter"/>
</dbReference>
<dbReference type="Gene3D" id="1.10.530.10">
    <property type="match status" value="1"/>
</dbReference>
<evidence type="ECO:0000313" key="12">
    <source>
        <dbReference type="RefSeq" id="XP_020845972.1"/>
    </source>
</evidence>
<proteinExistence type="inferred from homology"/>
<dbReference type="EC" id="3.2.1.17" evidence="3"/>
<reference evidence="12" key="1">
    <citation type="submission" date="2025-08" db="UniProtKB">
        <authorList>
            <consortium name="RefSeq"/>
        </authorList>
    </citation>
    <scope>IDENTIFICATION</scope>
    <source>
        <tissue evidence="12">Spleen</tissue>
    </source>
</reference>
<comment type="catalytic activity">
    <reaction evidence="1">
        <text>Hydrolysis of (1-&gt;4)-beta-linkages between N-acetylmuramic acid and N-acetyl-D-glucosamine residues in a peptidoglycan and between N-acetyl-D-glucosamine residues in chitodextrins.</text>
        <dbReference type="EC" id="3.2.1.17"/>
    </reaction>
</comment>
<keyword evidence="8" id="KW-0326">Glycosidase</keyword>
<dbReference type="GO" id="GO:0003796">
    <property type="term" value="F:lysozyme activity"/>
    <property type="evidence" value="ECO:0007669"/>
    <property type="project" value="UniProtKB-EC"/>
</dbReference>
<keyword evidence="11" id="KW-1185">Reference proteome</keyword>
<dbReference type="InterPro" id="IPR023346">
    <property type="entry name" value="Lysozyme-like_dom_sf"/>
</dbReference>
<dbReference type="InParanoid" id="A0A6P5KMT9"/>
<keyword evidence="7" id="KW-1015">Disulfide bond</keyword>
<evidence type="ECO:0000256" key="9">
    <source>
        <dbReference type="RuleBase" id="RU004440"/>
    </source>
</evidence>
<dbReference type="KEGG" id="pcw:110211150"/>
<dbReference type="Pfam" id="PF00062">
    <property type="entry name" value="Lys"/>
    <property type="match status" value="1"/>
</dbReference>
<evidence type="ECO:0000313" key="11">
    <source>
        <dbReference type="Proteomes" id="UP000515140"/>
    </source>
</evidence>
<comment type="similarity">
    <text evidence="2 9">Belongs to the glycosyl hydrolase 22 family.</text>
</comment>
<evidence type="ECO:0000256" key="7">
    <source>
        <dbReference type="ARBA" id="ARBA00023157"/>
    </source>
</evidence>
<dbReference type="PANTHER" id="PTHR11407:SF28">
    <property type="entry name" value="LYSOZYME C"/>
    <property type="match status" value="1"/>
</dbReference>
<evidence type="ECO:0000256" key="8">
    <source>
        <dbReference type="ARBA" id="ARBA00023295"/>
    </source>
</evidence>
<dbReference type="GO" id="GO:0031640">
    <property type="term" value="P:killing of cells of another organism"/>
    <property type="evidence" value="ECO:0007669"/>
    <property type="project" value="UniProtKB-KW"/>
</dbReference>
<dbReference type="SMART" id="SM00263">
    <property type="entry name" value="LYZ1"/>
    <property type="match status" value="1"/>
</dbReference>
<dbReference type="InterPro" id="IPR001916">
    <property type="entry name" value="Glyco_hydro_22"/>
</dbReference>
<evidence type="ECO:0000256" key="2">
    <source>
        <dbReference type="ARBA" id="ARBA00010859"/>
    </source>
</evidence>
<dbReference type="PRINTS" id="PR00135">
    <property type="entry name" value="LYZLACT"/>
</dbReference>
<protein>
    <recommendedName>
        <fullName evidence="3">lysozyme</fullName>
        <ecNumber evidence="3">3.2.1.17</ecNumber>
    </recommendedName>
</protein>
<dbReference type="PANTHER" id="PTHR11407">
    <property type="entry name" value="LYSOZYME C"/>
    <property type="match status" value="1"/>
</dbReference>
<dbReference type="Proteomes" id="UP000515140">
    <property type="component" value="Unplaced"/>
</dbReference>
<keyword evidence="6" id="KW-0378">Hydrolase</keyword>
<evidence type="ECO:0000256" key="6">
    <source>
        <dbReference type="ARBA" id="ARBA00022801"/>
    </source>
</evidence>
<dbReference type="SUPFAM" id="SSF53955">
    <property type="entry name" value="Lysozyme-like"/>
    <property type="match status" value="1"/>
</dbReference>
<keyword evidence="5" id="KW-0081">Bacteriolytic enzyme</keyword>
<evidence type="ECO:0000256" key="1">
    <source>
        <dbReference type="ARBA" id="ARBA00000632"/>
    </source>
</evidence>
<dbReference type="PRINTS" id="PR00137">
    <property type="entry name" value="LYSOZYME"/>
</dbReference>
<dbReference type="AlphaFoldDB" id="A0A6P5KMT9"/>
<name>A0A6P5KMT9_PHACI</name>
<dbReference type="GO" id="GO:0050829">
    <property type="term" value="P:defense response to Gram-negative bacterium"/>
    <property type="evidence" value="ECO:0007669"/>
    <property type="project" value="TreeGrafter"/>
</dbReference>
<keyword evidence="10" id="KW-0732">Signal</keyword>
<evidence type="ECO:0000256" key="10">
    <source>
        <dbReference type="SAM" id="SignalP"/>
    </source>
</evidence>
<evidence type="ECO:0000256" key="5">
    <source>
        <dbReference type="ARBA" id="ARBA00022638"/>
    </source>
</evidence>
<keyword evidence="4" id="KW-0929">Antimicrobial</keyword>
<dbReference type="FunFam" id="1.10.530.10:FF:000001">
    <property type="entry name" value="Lysozyme C"/>
    <property type="match status" value="1"/>
</dbReference>
<dbReference type="InterPro" id="IPR000974">
    <property type="entry name" value="Glyco_hydro_22_lys"/>
</dbReference>
<dbReference type="GeneID" id="110211150"/>
<feature type="chain" id="PRO_5027992128" description="lysozyme" evidence="10">
    <location>
        <begin position="19"/>
        <end position="143"/>
    </location>
</feature>
<sequence>MKVLLLLGFIFLTMAVHGKKMERCEFFKTMNQLRVDALHDAVLASWACLAETLSNLNTTAIHYNPDDKSTNYGIFQINSHFWCDDGKTPNTLNRCGVNCSELLGDNFVKAVNCVKKIVAEEGIKRCHYKLHHASTPAHSRTAI</sequence>
<gene>
    <name evidence="12" type="primary">LOC110211150</name>
</gene>
<organism evidence="11 12">
    <name type="scientific">Phascolarctos cinereus</name>
    <name type="common">Koala</name>
    <dbReference type="NCBI Taxonomy" id="38626"/>
    <lineage>
        <taxon>Eukaryota</taxon>
        <taxon>Metazoa</taxon>
        <taxon>Chordata</taxon>
        <taxon>Craniata</taxon>
        <taxon>Vertebrata</taxon>
        <taxon>Euteleostomi</taxon>
        <taxon>Mammalia</taxon>
        <taxon>Metatheria</taxon>
        <taxon>Diprotodontia</taxon>
        <taxon>Phascolarctidae</taxon>
        <taxon>Phascolarctos</taxon>
    </lineage>
</organism>
<dbReference type="PROSITE" id="PS51348">
    <property type="entry name" value="GLYCOSYL_HYDROL_F22_2"/>
    <property type="match status" value="1"/>
</dbReference>
<feature type="signal peptide" evidence="10">
    <location>
        <begin position="1"/>
        <end position="18"/>
    </location>
</feature>
<accession>A0A6P5KMT9</accession>
<dbReference type="RefSeq" id="XP_020845972.1">
    <property type="nucleotide sequence ID" value="XM_020990313.1"/>
</dbReference>
<evidence type="ECO:0000256" key="3">
    <source>
        <dbReference type="ARBA" id="ARBA00012732"/>
    </source>
</evidence>
<evidence type="ECO:0000256" key="4">
    <source>
        <dbReference type="ARBA" id="ARBA00022529"/>
    </source>
</evidence>